<keyword evidence="3" id="KW-1185">Reference proteome</keyword>
<dbReference type="KEGG" id="ahel:Q31a_22940"/>
<accession>A0A518G5W5</accession>
<gene>
    <name evidence="2" type="ORF">Q31a_22940</name>
</gene>
<name>A0A518G5W5_9BACT</name>
<evidence type="ECO:0000313" key="2">
    <source>
        <dbReference type="EMBL" id="QDV23981.1"/>
    </source>
</evidence>
<dbReference type="OrthoDB" id="9807486at2"/>
<comment type="similarity">
    <text evidence="1">Belongs to the UPF0301 (AlgH) family.</text>
</comment>
<dbReference type="PANTHER" id="PTHR30327:SF1">
    <property type="entry name" value="UPF0301 PROTEIN YQGE"/>
    <property type="match status" value="1"/>
</dbReference>
<dbReference type="Pfam" id="PF02622">
    <property type="entry name" value="DUF179"/>
    <property type="match status" value="1"/>
</dbReference>
<dbReference type="EMBL" id="CP036298">
    <property type="protein sequence ID" value="QDV23981.1"/>
    <property type="molecule type" value="Genomic_DNA"/>
</dbReference>
<dbReference type="SUPFAM" id="SSF143456">
    <property type="entry name" value="VC0467-like"/>
    <property type="match status" value="1"/>
</dbReference>
<protein>
    <submittedName>
        <fullName evidence="2">Uncharacterized protein</fullName>
    </submittedName>
</protein>
<dbReference type="PANTHER" id="PTHR30327">
    <property type="entry name" value="UNCHARACTERIZED PROTEIN YQGE"/>
    <property type="match status" value="1"/>
</dbReference>
<sequence>MDSIQGRALVASPYLNDPNFLRSVVYVLQHDEEGAFGLVLNRPTQATIGELMEQLGETSVVNDANVYWGGPVDGPLMLLQEAVSPSGDHAIFAASDQAKILKICVGNEMEEVGAGRYRIFDGYAGWGAEQLNRELKSGDWLLWDVTPNHIFTEVDELWESAIKSIGRDVLAGGIDRSRIPEDPAFN</sequence>
<organism evidence="2 3">
    <name type="scientific">Aureliella helgolandensis</name>
    <dbReference type="NCBI Taxonomy" id="2527968"/>
    <lineage>
        <taxon>Bacteria</taxon>
        <taxon>Pseudomonadati</taxon>
        <taxon>Planctomycetota</taxon>
        <taxon>Planctomycetia</taxon>
        <taxon>Pirellulales</taxon>
        <taxon>Pirellulaceae</taxon>
        <taxon>Aureliella</taxon>
    </lineage>
</organism>
<proteinExistence type="inferred from homology"/>
<dbReference type="AlphaFoldDB" id="A0A518G5W5"/>
<dbReference type="RefSeq" id="WP_145077300.1">
    <property type="nucleotide sequence ID" value="NZ_CP036298.1"/>
</dbReference>
<dbReference type="Gene3D" id="3.40.1740.10">
    <property type="entry name" value="VC0467-like"/>
    <property type="match status" value="1"/>
</dbReference>
<evidence type="ECO:0000256" key="1">
    <source>
        <dbReference type="ARBA" id="ARBA00009600"/>
    </source>
</evidence>
<dbReference type="Proteomes" id="UP000318017">
    <property type="component" value="Chromosome"/>
</dbReference>
<dbReference type="GO" id="GO:0005829">
    <property type="term" value="C:cytosol"/>
    <property type="evidence" value="ECO:0007669"/>
    <property type="project" value="TreeGrafter"/>
</dbReference>
<reference evidence="2 3" key="1">
    <citation type="submission" date="2019-02" db="EMBL/GenBank/DDBJ databases">
        <title>Deep-cultivation of Planctomycetes and their phenomic and genomic characterization uncovers novel biology.</title>
        <authorList>
            <person name="Wiegand S."/>
            <person name="Jogler M."/>
            <person name="Boedeker C."/>
            <person name="Pinto D."/>
            <person name="Vollmers J."/>
            <person name="Rivas-Marin E."/>
            <person name="Kohn T."/>
            <person name="Peeters S.H."/>
            <person name="Heuer A."/>
            <person name="Rast P."/>
            <person name="Oberbeckmann S."/>
            <person name="Bunk B."/>
            <person name="Jeske O."/>
            <person name="Meyerdierks A."/>
            <person name="Storesund J.E."/>
            <person name="Kallscheuer N."/>
            <person name="Luecker S."/>
            <person name="Lage O.M."/>
            <person name="Pohl T."/>
            <person name="Merkel B.J."/>
            <person name="Hornburger P."/>
            <person name="Mueller R.-W."/>
            <person name="Bruemmer F."/>
            <person name="Labrenz M."/>
            <person name="Spormann A.M."/>
            <person name="Op den Camp H."/>
            <person name="Overmann J."/>
            <person name="Amann R."/>
            <person name="Jetten M.S.M."/>
            <person name="Mascher T."/>
            <person name="Medema M.H."/>
            <person name="Devos D.P."/>
            <person name="Kaster A.-K."/>
            <person name="Ovreas L."/>
            <person name="Rohde M."/>
            <person name="Galperin M.Y."/>
            <person name="Jogler C."/>
        </authorList>
    </citation>
    <scope>NUCLEOTIDE SEQUENCE [LARGE SCALE GENOMIC DNA]</scope>
    <source>
        <strain evidence="2 3">Q31a</strain>
    </source>
</reference>
<dbReference type="InterPro" id="IPR003774">
    <property type="entry name" value="AlgH-like"/>
</dbReference>
<evidence type="ECO:0000313" key="3">
    <source>
        <dbReference type="Proteomes" id="UP000318017"/>
    </source>
</evidence>